<dbReference type="Pfam" id="PF14223">
    <property type="entry name" value="Retrotran_gag_2"/>
    <property type="match status" value="1"/>
</dbReference>
<protein>
    <submittedName>
        <fullName evidence="1">Uncharacterized protein</fullName>
    </submittedName>
</protein>
<proteinExistence type="predicted"/>
<organism evidence="1 2">
    <name type="scientific">Phaseolus vulgaris</name>
    <name type="common">Kidney bean</name>
    <name type="synonym">French bean</name>
    <dbReference type="NCBI Taxonomy" id="3885"/>
    <lineage>
        <taxon>Eukaryota</taxon>
        <taxon>Viridiplantae</taxon>
        <taxon>Streptophyta</taxon>
        <taxon>Embryophyta</taxon>
        <taxon>Tracheophyta</taxon>
        <taxon>Spermatophyta</taxon>
        <taxon>Magnoliopsida</taxon>
        <taxon>eudicotyledons</taxon>
        <taxon>Gunneridae</taxon>
        <taxon>Pentapetalae</taxon>
        <taxon>rosids</taxon>
        <taxon>fabids</taxon>
        <taxon>Fabales</taxon>
        <taxon>Fabaceae</taxon>
        <taxon>Papilionoideae</taxon>
        <taxon>50 kb inversion clade</taxon>
        <taxon>NPAAA clade</taxon>
        <taxon>indigoferoid/millettioid clade</taxon>
        <taxon>Phaseoleae</taxon>
        <taxon>Phaseolus</taxon>
    </lineage>
</organism>
<dbReference type="Gramene" id="ESW10097">
    <property type="protein sequence ID" value="ESW10097"/>
    <property type="gene ID" value="PHAVU_009G180500g"/>
</dbReference>
<keyword evidence="2" id="KW-1185">Reference proteome</keyword>
<name>V7AWR5_PHAVU</name>
<dbReference type="EMBL" id="CM002296">
    <property type="protein sequence ID" value="ESW10097.1"/>
    <property type="molecule type" value="Genomic_DNA"/>
</dbReference>
<gene>
    <name evidence="1" type="ORF">PHAVU_009G180500g</name>
</gene>
<evidence type="ECO:0000313" key="1">
    <source>
        <dbReference type="EMBL" id="ESW10097.1"/>
    </source>
</evidence>
<dbReference type="OrthoDB" id="1742098at2759"/>
<reference evidence="2" key="1">
    <citation type="journal article" date="2014" name="Nat. Genet.">
        <title>A reference genome for common bean and genome-wide analysis of dual domestications.</title>
        <authorList>
            <person name="Schmutz J."/>
            <person name="McClean P.E."/>
            <person name="Mamidi S."/>
            <person name="Wu G.A."/>
            <person name="Cannon S.B."/>
            <person name="Grimwood J."/>
            <person name="Jenkins J."/>
            <person name="Shu S."/>
            <person name="Song Q."/>
            <person name="Chavarro C."/>
            <person name="Torres-Torres M."/>
            <person name="Geffroy V."/>
            <person name="Moghaddam S.M."/>
            <person name="Gao D."/>
            <person name="Abernathy B."/>
            <person name="Barry K."/>
            <person name="Blair M."/>
            <person name="Brick M.A."/>
            <person name="Chovatia M."/>
            <person name="Gepts P."/>
            <person name="Goodstein D.M."/>
            <person name="Gonzales M."/>
            <person name="Hellsten U."/>
            <person name="Hyten D.L."/>
            <person name="Jia G."/>
            <person name="Kelly J.D."/>
            <person name="Kudrna D."/>
            <person name="Lee R."/>
            <person name="Richard M.M."/>
            <person name="Miklas P.N."/>
            <person name="Osorno J.M."/>
            <person name="Rodrigues J."/>
            <person name="Thareau V."/>
            <person name="Urrea C.A."/>
            <person name="Wang M."/>
            <person name="Yu Y."/>
            <person name="Zhang M."/>
            <person name="Wing R.A."/>
            <person name="Cregan P.B."/>
            <person name="Rokhsar D.S."/>
            <person name="Jackson S.A."/>
        </authorList>
    </citation>
    <scope>NUCLEOTIDE SEQUENCE [LARGE SCALE GENOMIC DNA]</scope>
    <source>
        <strain evidence="2">cv. G19833</strain>
    </source>
</reference>
<dbReference type="AlphaFoldDB" id="V7AWR5"/>
<evidence type="ECO:0000313" key="2">
    <source>
        <dbReference type="Proteomes" id="UP000000226"/>
    </source>
</evidence>
<dbReference type="Proteomes" id="UP000000226">
    <property type="component" value="Chromosome 9"/>
</dbReference>
<accession>V7AWR5</accession>
<sequence>MWEMLALSNELTLLRTQYKMFTMKEKEIIQSMIARLWIIMNSLRSSDIVISQYDINDKVLRTISLKWRAQGTSLRVYKDLKLMSLEELVGILIIHEQVLSWPETISNFNGVIFTYIYLYTVYELLDGLIPH</sequence>
<dbReference type="OMA" id="YELFAME"/>